<feature type="region of interest" description="Disordered" evidence="1">
    <location>
        <begin position="723"/>
        <end position="742"/>
    </location>
</feature>
<dbReference type="EMBL" id="CP126220">
    <property type="protein sequence ID" value="WIA21385.1"/>
    <property type="molecule type" value="Genomic_DNA"/>
</dbReference>
<organism evidence="2 3">
    <name type="scientific">Tetradesmus obliquus</name>
    <name type="common">Green alga</name>
    <name type="synonym">Acutodesmus obliquus</name>
    <dbReference type="NCBI Taxonomy" id="3088"/>
    <lineage>
        <taxon>Eukaryota</taxon>
        <taxon>Viridiplantae</taxon>
        <taxon>Chlorophyta</taxon>
        <taxon>core chlorophytes</taxon>
        <taxon>Chlorophyceae</taxon>
        <taxon>CS clade</taxon>
        <taxon>Sphaeropleales</taxon>
        <taxon>Scenedesmaceae</taxon>
        <taxon>Tetradesmus</taxon>
    </lineage>
</organism>
<reference evidence="2 3" key="1">
    <citation type="submission" date="2023-05" db="EMBL/GenBank/DDBJ databases">
        <title>A 100% complete, gapless, phased diploid assembly of the Scenedesmus obliquus UTEX 3031 genome.</title>
        <authorList>
            <person name="Biondi T.C."/>
            <person name="Hanschen E.R."/>
            <person name="Kwon T."/>
            <person name="Eng W."/>
            <person name="Kruse C.P.S."/>
            <person name="Koehler S.I."/>
            <person name="Kunde Y."/>
            <person name="Gleasner C.D."/>
            <person name="You Mak K.T."/>
            <person name="Polle J."/>
            <person name="Hovde B.T."/>
            <person name="Starkenburg S.R."/>
        </authorList>
    </citation>
    <scope>NUCLEOTIDE SEQUENCE [LARGE SCALE GENOMIC DNA]</scope>
    <source>
        <strain evidence="2 3">DOE0152z</strain>
    </source>
</reference>
<keyword evidence="3" id="KW-1185">Reference proteome</keyword>
<feature type="region of interest" description="Disordered" evidence="1">
    <location>
        <begin position="647"/>
        <end position="670"/>
    </location>
</feature>
<evidence type="ECO:0000313" key="3">
    <source>
        <dbReference type="Proteomes" id="UP001244341"/>
    </source>
</evidence>
<evidence type="ECO:0000256" key="1">
    <source>
        <dbReference type="SAM" id="MobiDB-lite"/>
    </source>
</evidence>
<feature type="compositionally biased region" description="Low complexity" evidence="1">
    <location>
        <begin position="647"/>
        <end position="662"/>
    </location>
</feature>
<proteinExistence type="predicted"/>
<protein>
    <recommendedName>
        <fullName evidence="4">ELYS-like domain-containing protein</fullName>
    </recommendedName>
</protein>
<feature type="compositionally biased region" description="Low complexity" evidence="1">
    <location>
        <begin position="779"/>
        <end position="794"/>
    </location>
</feature>
<dbReference type="Proteomes" id="UP001244341">
    <property type="component" value="Chromosome 13b"/>
</dbReference>
<name>A0ABY8UJ49_TETOB</name>
<sequence length="816" mass="87907">MPRLRQIARSGKVQRRVEEAVLDDSSEQLQQSIEEADGLLGPEGPGLVQQSSHWLRTMSRALPWEADSKEAGPFLESWWRLHLRLPRGGGGALLAYERAMRLRGYVERASRPNLLAHEPSLDAVLTQVLRLCAGFVHIHVPVVWLHGDVERASRPNLLAHEPSLDGVLTGSVQAQDISDLLGEAKPSVMLEAWGEVPQPERAKLLLQYTHVVTNVRQHGFASVGKLSPHSPLGQLLLHGLQLMLSMAFDGSIRQQLESRLGSAARLYFPNMEKGRLQALYQHNNKAGLLGGQIALAALAVPLPPASSQLPMFDQLSLSCQLSFASDVLQRLLCKDQPLPDDHALSFAAFQKLLLLGLLAPLEEATAAASGRKGGQHVALAAARADRQRIAAARQEEQQGAAAAIMVQLLELLLDVEAVKSQAAEAAYQAEVKVQMGTFLATQQEADGGSSSSAAAEQQQQQQQQQQGQQQVLQQPVHVILVKGLIDEDFWRLQAVQLYRSSRPEGWRWLGQHFEDASSSNNQPGFWGLVRYFLSYDQLNLRFREAGVVASAVRATWKQPGWNPAENEAAIGLLSRQAARCANKMQALAAVQHSIMPVWPDSNPIAAGSLAALLQLACLSGSAPCLLAYCDLKPAAKAAAAAATAAAHSKGSSSGSSTHAPAANGVYPDPDMAREVRRNPVAVCREAEQMRLRQYSAAWSTHLAMLDASMVEVMAEYGEVRQKEEERLQKEGQLQKDSSSSKAASGGAAFAASMIGAGLKAGAAGMWGPFGAGMWGGMGRQQQQQQQGAGARFGAKPFQGVGMSDSSLFGHGLDGLD</sequence>
<accession>A0ABY8UJ49</accession>
<feature type="compositionally biased region" description="Basic and acidic residues" evidence="1">
    <location>
        <begin position="723"/>
        <end position="733"/>
    </location>
</feature>
<evidence type="ECO:0008006" key="4">
    <source>
        <dbReference type="Google" id="ProtNLM"/>
    </source>
</evidence>
<gene>
    <name evidence="2" type="ORF">OEZ85_000601</name>
</gene>
<evidence type="ECO:0000313" key="2">
    <source>
        <dbReference type="EMBL" id="WIA21385.1"/>
    </source>
</evidence>
<feature type="region of interest" description="Disordered" evidence="1">
    <location>
        <begin position="776"/>
        <end position="816"/>
    </location>
</feature>